<dbReference type="SUPFAM" id="SSF52047">
    <property type="entry name" value="RNI-like"/>
    <property type="match status" value="1"/>
</dbReference>
<protein>
    <recommendedName>
        <fullName evidence="6">WPP domain-containing protein</fullName>
    </recommendedName>
</protein>
<dbReference type="Pfam" id="PF13516">
    <property type="entry name" value="LRR_6"/>
    <property type="match status" value="4"/>
</dbReference>
<organism evidence="7 8">
    <name type="scientific">Coccomyxa subellipsoidea</name>
    <dbReference type="NCBI Taxonomy" id="248742"/>
    <lineage>
        <taxon>Eukaryota</taxon>
        <taxon>Viridiplantae</taxon>
        <taxon>Chlorophyta</taxon>
        <taxon>core chlorophytes</taxon>
        <taxon>Trebouxiophyceae</taxon>
        <taxon>Trebouxiophyceae incertae sedis</taxon>
        <taxon>Coccomyxaceae</taxon>
        <taxon>Coccomyxa</taxon>
    </lineage>
</organism>
<dbReference type="Gene3D" id="1.10.246.200">
    <property type="entry name" value="WPP domain"/>
    <property type="match status" value="1"/>
</dbReference>
<dbReference type="InterPro" id="IPR001611">
    <property type="entry name" value="Leu-rich_rpt"/>
</dbReference>
<name>A0ABR2YC92_9CHLO</name>
<dbReference type="SMART" id="SM00368">
    <property type="entry name" value="LRR_RI"/>
    <property type="match status" value="9"/>
</dbReference>
<dbReference type="InterPro" id="IPR025265">
    <property type="entry name" value="WPP_dom"/>
</dbReference>
<dbReference type="InterPro" id="IPR032675">
    <property type="entry name" value="LRR_dom_sf"/>
</dbReference>
<comment type="caution">
    <text evidence="7">The sequence shown here is derived from an EMBL/GenBank/DDBJ whole genome shotgun (WGS) entry which is preliminary data.</text>
</comment>
<dbReference type="PANTHER" id="PTHR46761:SF2">
    <property type="entry name" value="RAN GTPASE-ACTIVATING PROTEIN 1"/>
    <property type="match status" value="1"/>
</dbReference>
<evidence type="ECO:0000256" key="4">
    <source>
        <dbReference type="ARBA" id="ARBA00023242"/>
    </source>
</evidence>
<feature type="region of interest" description="Disordered" evidence="5">
    <location>
        <begin position="478"/>
        <end position="506"/>
    </location>
</feature>
<dbReference type="InterPro" id="IPR038214">
    <property type="entry name" value="WPP_sf"/>
</dbReference>
<evidence type="ECO:0000313" key="8">
    <source>
        <dbReference type="Proteomes" id="UP001491310"/>
    </source>
</evidence>
<dbReference type="Gene3D" id="3.80.10.10">
    <property type="entry name" value="Ribonuclease Inhibitor"/>
    <property type="match status" value="2"/>
</dbReference>
<reference evidence="7 8" key="1">
    <citation type="journal article" date="2024" name="Nat. Commun.">
        <title>Phylogenomics reveals the evolutionary origins of lichenization in chlorophyte algae.</title>
        <authorList>
            <person name="Puginier C."/>
            <person name="Libourel C."/>
            <person name="Otte J."/>
            <person name="Skaloud P."/>
            <person name="Haon M."/>
            <person name="Grisel S."/>
            <person name="Petersen M."/>
            <person name="Berrin J.G."/>
            <person name="Delaux P.M."/>
            <person name="Dal Grande F."/>
            <person name="Keller J."/>
        </authorList>
    </citation>
    <scope>NUCLEOTIDE SEQUENCE [LARGE SCALE GENOMIC DNA]</scope>
    <source>
        <strain evidence="7 8">SAG 216-7</strain>
    </source>
</reference>
<dbReference type="Pfam" id="PF13943">
    <property type="entry name" value="WPP"/>
    <property type="match status" value="1"/>
</dbReference>
<dbReference type="InterPro" id="IPR045203">
    <property type="entry name" value="RanGAP1/2"/>
</dbReference>
<accession>A0ABR2YC92</accession>
<feature type="domain" description="WPP" evidence="6">
    <location>
        <begin position="5"/>
        <end position="95"/>
    </location>
</feature>
<feature type="compositionally biased region" description="Acidic residues" evidence="5">
    <location>
        <begin position="480"/>
        <end position="498"/>
    </location>
</feature>
<gene>
    <name evidence="7" type="ORF">WJX75_004660</name>
</gene>
<keyword evidence="4" id="KW-0539">Nucleus</keyword>
<dbReference type="PROSITE" id="PS51450">
    <property type="entry name" value="LRR"/>
    <property type="match status" value="1"/>
</dbReference>
<proteinExistence type="predicted"/>
<dbReference type="Proteomes" id="UP001491310">
    <property type="component" value="Unassembled WGS sequence"/>
</dbReference>
<evidence type="ECO:0000256" key="3">
    <source>
        <dbReference type="ARBA" id="ARBA00022490"/>
    </source>
</evidence>
<keyword evidence="3" id="KW-0963">Cytoplasm</keyword>
<evidence type="ECO:0000259" key="6">
    <source>
        <dbReference type="Pfam" id="PF13943"/>
    </source>
</evidence>
<keyword evidence="8" id="KW-1185">Reference proteome</keyword>
<evidence type="ECO:0000256" key="5">
    <source>
        <dbReference type="SAM" id="MobiDB-lite"/>
    </source>
</evidence>
<dbReference type="EMBL" id="JALJOT010000016">
    <property type="protein sequence ID" value="KAK9902108.1"/>
    <property type="molecule type" value="Genomic_DNA"/>
</dbReference>
<evidence type="ECO:0000256" key="2">
    <source>
        <dbReference type="ARBA" id="ARBA00004430"/>
    </source>
</evidence>
<sequence>MADKAWSLSDEQRAETVSRVAQNIESLAFSRGIEVNDAEARSIANAVEKKAYTTASVEATTTTGFRPHEEALKSYARKLAALVLDKVKAGSGKAQQGEASTDSTELDLVGDREFLTAELASEALAPLLATGSAITKVKLSTKSFGRDAAEVAAKAIANVASSLEHADLSDIIAGRPEAEALEAMRIICGALAQVQLRSLNLSDNALGEKGVRACAAAISGQAGLQRLAFQNVGCSIRACQAVAELMQHSGELRALHLYNNMSDDEGAIAIAQILSRAPIMEDFRMASSRVGAEGGIALAQGLSAGSSLLKLDLSDNPMTAEVAPALADALRSQDSLQVLNLNDVALGDEGIESIAEALPANLVELHLALNEVTAEGTASLAAALGRLGRLQVLGLRENELENDGAAAVAAAVARLPQLRVLDLAQNQIGRIGAVALAKAVAGCAQLERLDLDENQISEGGVDQLTEILERAGLCKALSLEDNDPDADEEGDDGEEEGEERGGADIDDLAAALANKAQI</sequence>
<evidence type="ECO:0000256" key="1">
    <source>
        <dbReference type="ARBA" id="ARBA00004123"/>
    </source>
</evidence>
<dbReference type="PANTHER" id="PTHR46761">
    <property type="entry name" value="RAN GTPASE-ACTIVATING PROTEIN 1"/>
    <property type="match status" value="1"/>
</dbReference>
<evidence type="ECO:0000313" key="7">
    <source>
        <dbReference type="EMBL" id="KAK9902108.1"/>
    </source>
</evidence>
<comment type="subcellular location">
    <subcellularLocation>
        <location evidence="2">Cytoplasm</location>
        <location evidence="2">Cytoskeleton</location>
        <location evidence="2">Cilium axoneme</location>
    </subcellularLocation>
    <subcellularLocation>
        <location evidence="1">Nucleus</location>
    </subcellularLocation>
</comment>